<dbReference type="EMBL" id="MHRJ01000038">
    <property type="protein sequence ID" value="OHA21880.1"/>
    <property type="molecule type" value="Genomic_DNA"/>
</dbReference>
<dbReference type="Proteomes" id="UP000176493">
    <property type="component" value="Unassembled WGS sequence"/>
</dbReference>
<reference evidence="1 2" key="1">
    <citation type="journal article" date="2016" name="Nat. Commun.">
        <title>Thousands of microbial genomes shed light on interconnected biogeochemical processes in an aquifer system.</title>
        <authorList>
            <person name="Anantharaman K."/>
            <person name="Brown C.T."/>
            <person name="Hug L.A."/>
            <person name="Sharon I."/>
            <person name="Castelle C.J."/>
            <person name="Probst A.J."/>
            <person name="Thomas B.C."/>
            <person name="Singh A."/>
            <person name="Wilkins M.J."/>
            <person name="Karaoz U."/>
            <person name="Brodie E.L."/>
            <person name="Williams K.H."/>
            <person name="Hubbard S.S."/>
            <person name="Banfield J.F."/>
        </authorList>
    </citation>
    <scope>NUCLEOTIDE SEQUENCE [LARGE SCALE GENOMIC DNA]</scope>
</reference>
<proteinExistence type="predicted"/>
<organism evidence="1 2">
    <name type="scientific">Candidatus Taylorbacteria bacterium RIFCSPHIGHO2_02_49_25</name>
    <dbReference type="NCBI Taxonomy" id="1802305"/>
    <lineage>
        <taxon>Bacteria</taxon>
        <taxon>Candidatus Tayloriibacteriota</taxon>
    </lineage>
</organism>
<name>A0A1G2MD98_9BACT</name>
<evidence type="ECO:0000313" key="2">
    <source>
        <dbReference type="Proteomes" id="UP000176493"/>
    </source>
</evidence>
<accession>A0A1G2MD98</accession>
<gene>
    <name evidence="1" type="ORF">A2W52_03555</name>
</gene>
<protein>
    <submittedName>
        <fullName evidence="1">Uncharacterized protein</fullName>
    </submittedName>
</protein>
<sequence>MHKQNWTEQERIMLKRAKQPGQLYKIAEIVAKRVGRPLCMVMGVSEAEYTNYDLKLPSAKHFTDRLLERNESVVPLAEFAQWIRSYEESLTKRHDRPRCMPVLRHFYQNILARLRPDVVYFVSGWDISLTCRWVYYWCKFYNIQSVVLAEEEFGRTLSSQQSSEYRNARRCILEYASDNRVRRGIGRMFVER</sequence>
<comment type="caution">
    <text evidence="1">The sequence shown here is derived from an EMBL/GenBank/DDBJ whole genome shotgun (WGS) entry which is preliminary data.</text>
</comment>
<dbReference type="AlphaFoldDB" id="A0A1G2MD98"/>
<evidence type="ECO:0000313" key="1">
    <source>
        <dbReference type="EMBL" id="OHA21880.1"/>
    </source>
</evidence>